<dbReference type="GO" id="GO:0016020">
    <property type="term" value="C:membrane"/>
    <property type="evidence" value="ECO:0007669"/>
    <property type="project" value="UniProtKB-SubCell"/>
</dbReference>
<evidence type="ECO:0000256" key="4">
    <source>
        <dbReference type="ARBA" id="ARBA00023136"/>
    </source>
</evidence>
<dbReference type="Proteomes" id="UP000262825">
    <property type="component" value="Unassembled WGS sequence"/>
</dbReference>
<evidence type="ECO:0000256" key="1">
    <source>
        <dbReference type="ARBA" id="ARBA00004141"/>
    </source>
</evidence>
<feature type="transmembrane region" description="Helical" evidence="5">
    <location>
        <begin position="477"/>
        <end position="500"/>
    </location>
</feature>
<feature type="transmembrane region" description="Helical" evidence="5">
    <location>
        <begin position="581"/>
        <end position="601"/>
    </location>
</feature>
<dbReference type="PANTHER" id="PTHR23507:SF1">
    <property type="entry name" value="FI18259P1-RELATED"/>
    <property type="match status" value="1"/>
</dbReference>
<keyword evidence="7" id="KW-1185">Reference proteome</keyword>
<comment type="subcellular location">
    <subcellularLocation>
        <location evidence="1">Membrane</location>
        <topology evidence="1">Multi-pass membrane protein</topology>
    </subcellularLocation>
</comment>
<feature type="transmembrane region" description="Helical" evidence="5">
    <location>
        <begin position="315"/>
        <end position="338"/>
    </location>
</feature>
<protein>
    <recommendedName>
        <fullName evidence="8">Major facilitator superfamily (MFS) profile domain-containing protein</fullName>
    </recommendedName>
</protein>
<feature type="transmembrane region" description="Helical" evidence="5">
    <location>
        <begin position="216"/>
        <end position="233"/>
    </location>
</feature>
<dbReference type="InterPro" id="IPR011701">
    <property type="entry name" value="MFS"/>
</dbReference>
<organism evidence="6 7">
    <name type="scientific">Saccharomycodes ludwigii</name>
    <dbReference type="NCBI Taxonomy" id="36035"/>
    <lineage>
        <taxon>Eukaryota</taxon>
        <taxon>Fungi</taxon>
        <taxon>Dikarya</taxon>
        <taxon>Ascomycota</taxon>
        <taxon>Saccharomycotina</taxon>
        <taxon>Saccharomycetes</taxon>
        <taxon>Saccharomycodales</taxon>
        <taxon>Saccharomycodaceae</taxon>
        <taxon>Saccharomycodes</taxon>
    </lineage>
</organism>
<reference evidence="7" key="1">
    <citation type="submission" date="2018-06" db="EMBL/GenBank/DDBJ databases">
        <authorList>
            <person name="Guldener U."/>
        </authorList>
    </citation>
    <scope>NUCLEOTIDE SEQUENCE [LARGE SCALE GENOMIC DNA]</scope>
    <source>
        <strain evidence="7">UTAD17</strain>
    </source>
</reference>
<evidence type="ECO:0000256" key="2">
    <source>
        <dbReference type="ARBA" id="ARBA00022692"/>
    </source>
</evidence>
<dbReference type="AlphaFoldDB" id="A0A376B803"/>
<dbReference type="SUPFAM" id="SSF103473">
    <property type="entry name" value="MFS general substrate transporter"/>
    <property type="match status" value="1"/>
</dbReference>
<evidence type="ECO:0000313" key="6">
    <source>
        <dbReference type="EMBL" id="SSD60741.1"/>
    </source>
</evidence>
<evidence type="ECO:0000313" key="7">
    <source>
        <dbReference type="Proteomes" id="UP000262825"/>
    </source>
</evidence>
<evidence type="ECO:0000256" key="3">
    <source>
        <dbReference type="ARBA" id="ARBA00022989"/>
    </source>
</evidence>
<dbReference type="InterPro" id="IPR036259">
    <property type="entry name" value="MFS_trans_sf"/>
</dbReference>
<gene>
    <name evidence="6" type="ORF">SCODWIG_02502</name>
</gene>
<evidence type="ECO:0000256" key="5">
    <source>
        <dbReference type="SAM" id="Phobius"/>
    </source>
</evidence>
<feature type="transmembrane region" description="Helical" evidence="5">
    <location>
        <begin position="350"/>
        <end position="369"/>
    </location>
</feature>
<keyword evidence="2 5" id="KW-0812">Transmembrane</keyword>
<dbReference type="GO" id="GO:0022857">
    <property type="term" value="F:transmembrane transporter activity"/>
    <property type="evidence" value="ECO:0007669"/>
    <property type="project" value="InterPro"/>
</dbReference>
<accession>A0A376B803</accession>
<dbReference type="PANTHER" id="PTHR23507">
    <property type="entry name" value="ZGC:174356"/>
    <property type="match status" value="1"/>
</dbReference>
<dbReference type="VEuPathDB" id="FungiDB:SCODWIG_02502"/>
<keyword evidence="3 5" id="KW-1133">Transmembrane helix</keyword>
<feature type="transmembrane region" description="Helical" evidence="5">
    <location>
        <begin position="547"/>
        <end position="569"/>
    </location>
</feature>
<dbReference type="OrthoDB" id="3026777at2759"/>
<dbReference type="Gene3D" id="1.20.1250.20">
    <property type="entry name" value="MFS general substrate transporter like domains"/>
    <property type="match status" value="1"/>
</dbReference>
<keyword evidence="4 5" id="KW-0472">Membrane</keyword>
<name>A0A376B803_9ASCO</name>
<sequence>MRNSLDSGEITTVTDSANNDFQYFSELQESMDITLMNESKSSITPEQQQHLFQEEKKSKIGSPEIPSDNINLSNTFLGDMIIPCRPQNITQEDDEENEEYVQTLHELQNKWFEDSQRTFANISWYKRPSLSFLYFIIALYLLSSTITMGPLLMLTQDKICEGIKSSETVNALNNIPSLEDNAVSMAKRMGMTMPAPEDGMASYCDPTLLQKSLSNLQTSLSIVSGILGFVLSGKYGQWSDKYGRVFVFKIFSLINLLHVIVLIFYFQDKIYSGSNRELMFFVLAIGSLSGGVMSLIAIGNGYINDIVMPHIRTISISLLMSIVYGILGVGPLLGSFIVKFISHGNNLVPLYFSLGIGILSTLLTYFFMYESRHPHAMEFSKLRHDQQSNNVATGGTDSNFVKIFFYRCYYRIFVIGFLSPLKKLWVSGAKHKDSSVSQINVICLIIIDILSMANTVGIGNVMILYSMLTFNWDSVKIGYLMSLGGFGRVFVLLIIGPMIIKFLELKVKFPILTTSVDRIDKVCLTISLVFVLLSTSVVLIINKEYGIYLGCALQSLSGMISPTIQGSIIKYGNNLEAGEMFAAIALIRHLSMLLLPTFFLQIYSHTVDFCPKFFMFISLLGSIVTLIICLIFLKARVAEDDEV</sequence>
<proteinExistence type="predicted"/>
<feature type="transmembrane region" description="Helical" evidence="5">
    <location>
        <begin position="521"/>
        <end position="541"/>
    </location>
</feature>
<feature type="transmembrane region" description="Helical" evidence="5">
    <location>
        <begin position="613"/>
        <end position="633"/>
    </location>
</feature>
<feature type="transmembrane region" description="Helical" evidence="5">
    <location>
        <begin position="278"/>
        <end position="303"/>
    </location>
</feature>
<dbReference type="Pfam" id="PF07690">
    <property type="entry name" value="MFS_1"/>
    <property type="match status" value="1"/>
</dbReference>
<feature type="transmembrane region" description="Helical" evidence="5">
    <location>
        <begin position="439"/>
        <end position="465"/>
    </location>
</feature>
<feature type="transmembrane region" description="Helical" evidence="5">
    <location>
        <begin position="245"/>
        <end position="266"/>
    </location>
</feature>
<feature type="transmembrane region" description="Helical" evidence="5">
    <location>
        <begin position="132"/>
        <end position="154"/>
    </location>
</feature>
<evidence type="ECO:0008006" key="8">
    <source>
        <dbReference type="Google" id="ProtNLM"/>
    </source>
</evidence>
<dbReference type="EMBL" id="UFAJ01000439">
    <property type="protein sequence ID" value="SSD60741.1"/>
    <property type="molecule type" value="Genomic_DNA"/>
</dbReference>